<accession>A0A812I1U8</accession>
<evidence type="ECO:0000313" key="1">
    <source>
        <dbReference type="EMBL" id="CAE6971396.1"/>
    </source>
</evidence>
<evidence type="ECO:0000313" key="2">
    <source>
        <dbReference type="Proteomes" id="UP000604046"/>
    </source>
</evidence>
<comment type="caution">
    <text evidence="1">The sequence shown here is derived from an EMBL/GenBank/DDBJ whole genome shotgun (WGS) entry which is preliminary data.</text>
</comment>
<dbReference type="EMBL" id="CAJNDS010000155">
    <property type="protein sequence ID" value="CAE6971396.1"/>
    <property type="molecule type" value="Genomic_DNA"/>
</dbReference>
<dbReference type="AlphaFoldDB" id="A0A812I1U8"/>
<keyword evidence="2" id="KW-1185">Reference proteome</keyword>
<organism evidence="1 2">
    <name type="scientific">Symbiodinium natans</name>
    <dbReference type="NCBI Taxonomy" id="878477"/>
    <lineage>
        <taxon>Eukaryota</taxon>
        <taxon>Sar</taxon>
        <taxon>Alveolata</taxon>
        <taxon>Dinophyceae</taxon>
        <taxon>Suessiales</taxon>
        <taxon>Symbiodiniaceae</taxon>
        <taxon>Symbiodinium</taxon>
    </lineage>
</organism>
<name>A0A812I1U8_9DINO</name>
<gene>
    <name evidence="1" type="ORF">SNAT2548_LOCUS2585</name>
</gene>
<sequence length="125" mass="13502">MPFLCKDRQGSGHLCKTLLPMHLKLHLIASTGNADCSSYGLSLKQALPSKGKQYQSGKNPCSVSRPLCAQGCASLAWLHVILTDVHSQTALNHIATLLTASFKLSTVSNFYCPLGGFSRTTLMKH</sequence>
<proteinExistence type="predicted"/>
<protein>
    <submittedName>
        <fullName evidence="1">Uncharacterized protein</fullName>
    </submittedName>
</protein>
<dbReference type="Proteomes" id="UP000604046">
    <property type="component" value="Unassembled WGS sequence"/>
</dbReference>
<reference evidence="1" key="1">
    <citation type="submission" date="2021-02" db="EMBL/GenBank/DDBJ databases">
        <authorList>
            <person name="Dougan E. K."/>
            <person name="Rhodes N."/>
            <person name="Thang M."/>
            <person name="Chan C."/>
        </authorList>
    </citation>
    <scope>NUCLEOTIDE SEQUENCE</scope>
</reference>